<proteinExistence type="predicted"/>
<accession>A0A2W5SCB6</accession>
<evidence type="ECO:0000313" key="2">
    <source>
        <dbReference type="Proteomes" id="UP000248975"/>
    </source>
</evidence>
<organism evidence="1 2">
    <name type="scientific">Cereibacter sphaeroides</name>
    <name type="common">Rhodobacter sphaeroides</name>
    <dbReference type="NCBI Taxonomy" id="1063"/>
    <lineage>
        <taxon>Bacteria</taxon>
        <taxon>Pseudomonadati</taxon>
        <taxon>Pseudomonadota</taxon>
        <taxon>Alphaproteobacteria</taxon>
        <taxon>Rhodobacterales</taxon>
        <taxon>Paracoccaceae</taxon>
        <taxon>Cereibacter</taxon>
    </lineage>
</organism>
<name>A0A2W5SCB6_CERSP</name>
<comment type="caution">
    <text evidence="1">The sequence shown here is derived from an EMBL/GenBank/DDBJ whole genome shotgun (WGS) entry which is preliminary data.</text>
</comment>
<dbReference type="EMBL" id="QFQS01000001">
    <property type="protein sequence ID" value="PZQ99516.1"/>
    <property type="molecule type" value="Genomic_DNA"/>
</dbReference>
<dbReference type="Proteomes" id="UP000248975">
    <property type="component" value="Unassembled WGS sequence"/>
</dbReference>
<gene>
    <name evidence="1" type="ORF">DI533_02265</name>
</gene>
<dbReference type="AlphaFoldDB" id="A0A2W5SCB6"/>
<sequence length="87" mass="9476">MALTDDLADELARETIVAMERFGNDRLYVEVGKVLGASSTTLQEAFLTSIRVRLAERRGRRFLEDTIKAAETGAAAPVAPRESDAGH</sequence>
<evidence type="ECO:0000313" key="1">
    <source>
        <dbReference type="EMBL" id="PZQ99516.1"/>
    </source>
</evidence>
<protein>
    <submittedName>
        <fullName evidence="1">Uncharacterized protein</fullName>
    </submittedName>
</protein>
<reference evidence="1 2" key="1">
    <citation type="submission" date="2017-08" db="EMBL/GenBank/DDBJ databases">
        <title>Infants hospitalized years apart are colonized by the same room-sourced microbial strains.</title>
        <authorList>
            <person name="Brooks B."/>
            <person name="Olm M.R."/>
            <person name="Firek B.A."/>
            <person name="Baker R."/>
            <person name="Thomas B.C."/>
            <person name="Morowitz M.J."/>
            <person name="Banfield J.F."/>
        </authorList>
    </citation>
    <scope>NUCLEOTIDE SEQUENCE [LARGE SCALE GENOMIC DNA]</scope>
    <source>
        <strain evidence="1">S2_003_000_R2_11</strain>
    </source>
</reference>